<dbReference type="EMBL" id="LR216287">
    <property type="protein sequence ID" value="VFJ14450.1"/>
    <property type="molecule type" value="Genomic_DNA"/>
</dbReference>
<proteinExistence type="predicted"/>
<dbReference type="Proteomes" id="UP000294299">
    <property type="component" value="Chromosome NFRAN"/>
</dbReference>
<reference evidence="1 2" key="1">
    <citation type="submission" date="2019-02" db="EMBL/GenBank/DDBJ databases">
        <authorList>
            <person name="Lehtovirta-Morley E L."/>
        </authorList>
    </citation>
    <scope>NUCLEOTIDE SEQUENCE [LARGE SCALE GENOMIC DNA]</scope>
    <source>
        <strain evidence="1">NFRAN1</strain>
    </source>
</reference>
<dbReference type="KEGG" id="nfn:NFRAN_2128"/>
<protein>
    <submittedName>
        <fullName evidence="1">Uncharacterized protein</fullName>
    </submittedName>
</protein>
<keyword evidence="2" id="KW-1185">Reference proteome</keyword>
<dbReference type="AlphaFoldDB" id="A0A484I9P9"/>
<evidence type="ECO:0000313" key="2">
    <source>
        <dbReference type="Proteomes" id="UP000294299"/>
    </source>
</evidence>
<sequence>MRGYMTTKHFIAWSSILLTATTLESERIVISRPLVYFLFCKYDIYI</sequence>
<gene>
    <name evidence="1" type="ORF">NFRAN_2128</name>
</gene>
<evidence type="ECO:0000313" key="1">
    <source>
        <dbReference type="EMBL" id="VFJ14450.1"/>
    </source>
</evidence>
<name>A0A484I9P9_9ARCH</name>
<organism evidence="1 2">
    <name type="scientific">Candidatus Nitrosocosmicus franklandianus</name>
    <dbReference type="NCBI Taxonomy" id="1798806"/>
    <lineage>
        <taxon>Archaea</taxon>
        <taxon>Nitrososphaerota</taxon>
        <taxon>Nitrososphaeria</taxon>
        <taxon>Nitrososphaerales</taxon>
        <taxon>Nitrososphaeraceae</taxon>
        <taxon>Candidatus Nitrosocosmicus</taxon>
    </lineage>
</organism>
<accession>A0A484I9P9</accession>